<name>A0A8X7QPF3_BRACI</name>
<dbReference type="OrthoDB" id="696085at2759"/>
<organism evidence="1 2">
    <name type="scientific">Brassica carinata</name>
    <name type="common">Ethiopian mustard</name>
    <name type="synonym">Abyssinian cabbage</name>
    <dbReference type="NCBI Taxonomy" id="52824"/>
    <lineage>
        <taxon>Eukaryota</taxon>
        <taxon>Viridiplantae</taxon>
        <taxon>Streptophyta</taxon>
        <taxon>Embryophyta</taxon>
        <taxon>Tracheophyta</taxon>
        <taxon>Spermatophyta</taxon>
        <taxon>Magnoliopsida</taxon>
        <taxon>eudicotyledons</taxon>
        <taxon>Gunneridae</taxon>
        <taxon>Pentapetalae</taxon>
        <taxon>rosids</taxon>
        <taxon>malvids</taxon>
        <taxon>Brassicales</taxon>
        <taxon>Brassicaceae</taxon>
        <taxon>Brassiceae</taxon>
        <taxon>Brassica</taxon>
    </lineage>
</organism>
<dbReference type="AlphaFoldDB" id="A0A8X7QPF3"/>
<accession>A0A8X7QPF3</accession>
<comment type="caution">
    <text evidence="1">The sequence shown here is derived from an EMBL/GenBank/DDBJ whole genome shotgun (WGS) entry which is preliminary data.</text>
</comment>
<sequence length="91" mass="10496">MTTLKRLQSVVNIHSQVCGKIIKFPGGAHIDYEEGNTFQMFSENTPKVDTNGHQSQKRWDDSLLTKEEAKAVVMSKKLRRERMKEYASHTE</sequence>
<gene>
    <name evidence="1" type="ORF">Bca52824_056583</name>
</gene>
<evidence type="ECO:0000313" key="2">
    <source>
        <dbReference type="Proteomes" id="UP000886595"/>
    </source>
</evidence>
<evidence type="ECO:0000313" key="1">
    <source>
        <dbReference type="EMBL" id="KAG2274028.1"/>
    </source>
</evidence>
<dbReference type="Proteomes" id="UP000886595">
    <property type="component" value="Unassembled WGS sequence"/>
</dbReference>
<protein>
    <submittedName>
        <fullName evidence="1">Uncharacterized protein</fullName>
    </submittedName>
</protein>
<proteinExistence type="predicted"/>
<dbReference type="EMBL" id="JAAMPC010000012">
    <property type="protein sequence ID" value="KAG2274028.1"/>
    <property type="molecule type" value="Genomic_DNA"/>
</dbReference>
<keyword evidence="2" id="KW-1185">Reference proteome</keyword>
<reference evidence="1 2" key="1">
    <citation type="submission" date="2020-02" db="EMBL/GenBank/DDBJ databases">
        <authorList>
            <person name="Ma Q."/>
            <person name="Huang Y."/>
            <person name="Song X."/>
            <person name="Pei D."/>
        </authorList>
    </citation>
    <scope>NUCLEOTIDE SEQUENCE [LARGE SCALE GENOMIC DNA]</scope>
    <source>
        <strain evidence="1">Sxm20200214</strain>
        <tissue evidence="1">Leaf</tissue>
    </source>
</reference>